<gene>
    <name evidence="1" type="ORF">B4102_1203</name>
</gene>
<evidence type="ECO:0000313" key="2">
    <source>
        <dbReference type="Proteomes" id="UP000075666"/>
    </source>
</evidence>
<proteinExistence type="predicted"/>
<accession>A0A150KNR0</accession>
<evidence type="ECO:0000313" key="1">
    <source>
        <dbReference type="EMBL" id="KYD00191.1"/>
    </source>
</evidence>
<protein>
    <submittedName>
        <fullName evidence="1">Uncharacterized protein</fullName>
    </submittedName>
</protein>
<dbReference type="Proteomes" id="UP000075666">
    <property type="component" value="Unassembled WGS sequence"/>
</dbReference>
<dbReference type="EMBL" id="LQYN01000073">
    <property type="protein sequence ID" value="KYD00191.1"/>
    <property type="molecule type" value="Genomic_DNA"/>
</dbReference>
<keyword evidence="2" id="KW-1185">Reference proteome</keyword>
<reference evidence="1 2" key="1">
    <citation type="submission" date="2016-01" db="EMBL/GenBank/DDBJ databases">
        <title>Genome Sequences of Twelve Sporeforming Bacillus Species Isolated from Foods.</title>
        <authorList>
            <person name="Berendsen E.M."/>
            <person name="Wells-Bennik M.H."/>
            <person name="Krawcyk A.O."/>
            <person name="De Jong A."/>
            <person name="Holsappel S."/>
            <person name="Eijlander R.T."/>
            <person name="Kuipers O.P."/>
        </authorList>
    </citation>
    <scope>NUCLEOTIDE SEQUENCE [LARGE SCALE GENOMIC DNA]</scope>
    <source>
        <strain evidence="1 2">B4102</strain>
    </source>
</reference>
<sequence length="39" mass="4414">MVKSISTQAELSQKDAAKVVDFFLELITLNYILICQNLI</sequence>
<dbReference type="AlphaFoldDB" id="A0A150KNR0"/>
<name>A0A150KNR0_9BACI</name>
<organism evidence="1 2">
    <name type="scientific">Heyndrickxia sporothermodurans</name>
    <dbReference type="NCBI Taxonomy" id="46224"/>
    <lineage>
        <taxon>Bacteria</taxon>
        <taxon>Bacillati</taxon>
        <taxon>Bacillota</taxon>
        <taxon>Bacilli</taxon>
        <taxon>Bacillales</taxon>
        <taxon>Bacillaceae</taxon>
        <taxon>Heyndrickxia</taxon>
    </lineage>
</organism>
<comment type="caution">
    <text evidence="1">The sequence shown here is derived from an EMBL/GenBank/DDBJ whole genome shotgun (WGS) entry which is preliminary data.</text>
</comment>